<dbReference type="PROSITE" id="PS51188">
    <property type="entry name" value="ZF_CR"/>
    <property type="match status" value="1"/>
</dbReference>
<dbReference type="InterPro" id="IPR002939">
    <property type="entry name" value="DnaJ_C"/>
</dbReference>
<feature type="binding site" evidence="9">
    <location>
        <position position="195"/>
    </location>
    <ligand>
        <name>Zn(2+)</name>
        <dbReference type="ChEBI" id="CHEBI:29105"/>
        <label>2</label>
    </ligand>
</feature>
<feature type="binding site" evidence="9">
    <location>
        <position position="209"/>
    </location>
    <ligand>
        <name>Zn(2+)</name>
        <dbReference type="ChEBI" id="CHEBI:29105"/>
        <label>1</label>
    </ligand>
</feature>
<feature type="zinc finger region" description="CR-type" evidence="10">
    <location>
        <begin position="140"/>
        <end position="218"/>
    </location>
</feature>
<gene>
    <name evidence="9 13" type="primary">dnaJ</name>
    <name evidence="13" type="ORF">QTO32_00175</name>
</gene>
<keyword evidence="2 9" id="KW-0235">DNA replication</keyword>
<dbReference type="InterPro" id="IPR036869">
    <property type="entry name" value="J_dom_sf"/>
</dbReference>
<feature type="domain" description="CR-type" evidence="12">
    <location>
        <begin position="140"/>
        <end position="218"/>
    </location>
</feature>
<evidence type="ECO:0000256" key="9">
    <source>
        <dbReference type="HAMAP-Rule" id="MF_01152"/>
    </source>
</evidence>
<reference evidence="13" key="1">
    <citation type="journal article" date="2021" name="Front. Microbiol.">
        <title>Genome Analysis of a Verrucomicrobial Endosymbiont With a Tiny Genome Discovered in an Antarctic Lake.</title>
        <authorList>
            <person name="Williams T.J."/>
            <person name="Allen M.A."/>
            <person name="Ivanova N."/>
            <person name="Huntemann M."/>
            <person name="Haque S."/>
            <person name="Hancock A.M."/>
            <person name="Brazendale S."/>
            <person name="Cavicchioli R."/>
        </authorList>
    </citation>
    <scope>NUCLEOTIDE SEQUENCE</scope>
    <source>
        <strain evidence="13">MAG_Ga0307966_1000010</strain>
    </source>
</reference>
<dbReference type="GO" id="GO:0006260">
    <property type="term" value="P:DNA replication"/>
    <property type="evidence" value="ECO:0007669"/>
    <property type="project" value="UniProtKB-KW"/>
</dbReference>
<evidence type="ECO:0000256" key="8">
    <source>
        <dbReference type="ARBA" id="ARBA00023186"/>
    </source>
</evidence>
<dbReference type="Pfam" id="PF01556">
    <property type="entry name" value="DnaJ_C"/>
    <property type="match status" value="1"/>
</dbReference>
<proteinExistence type="inferred from homology"/>
<dbReference type="Gene3D" id="1.10.287.110">
    <property type="entry name" value="DnaJ domain"/>
    <property type="match status" value="1"/>
</dbReference>
<dbReference type="PROSITE" id="PS50076">
    <property type="entry name" value="DNAJ_2"/>
    <property type="match status" value="1"/>
</dbReference>
<feature type="binding site" evidence="9">
    <location>
        <position position="170"/>
    </location>
    <ligand>
        <name>Zn(2+)</name>
        <dbReference type="ChEBI" id="CHEBI:29105"/>
        <label>2</label>
    </ligand>
</feature>
<feature type="binding site" evidence="9">
    <location>
        <position position="173"/>
    </location>
    <ligand>
        <name>Zn(2+)</name>
        <dbReference type="ChEBI" id="CHEBI:29105"/>
        <label>2</label>
    </ligand>
</feature>
<evidence type="ECO:0000256" key="6">
    <source>
        <dbReference type="ARBA" id="ARBA00022833"/>
    </source>
</evidence>
<dbReference type="InterPro" id="IPR001623">
    <property type="entry name" value="DnaJ_domain"/>
</dbReference>
<evidence type="ECO:0000313" key="13">
    <source>
        <dbReference type="EMBL" id="WMI30499.1"/>
    </source>
</evidence>
<dbReference type="InterPro" id="IPR036410">
    <property type="entry name" value="HSP_DnaJ_Cys-rich_dom_sf"/>
</dbReference>
<comment type="subcellular location">
    <subcellularLocation>
        <location evidence="9">Cytoplasm</location>
    </subcellularLocation>
</comment>
<keyword evidence="8 9" id="KW-0143">Chaperone</keyword>
<dbReference type="GO" id="GO:0005524">
    <property type="term" value="F:ATP binding"/>
    <property type="evidence" value="ECO:0007669"/>
    <property type="project" value="InterPro"/>
</dbReference>
<evidence type="ECO:0000259" key="11">
    <source>
        <dbReference type="PROSITE" id="PS50076"/>
    </source>
</evidence>
<protein>
    <recommendedName>
        <fullName evidence="9">Chaperone protein DnaJ</fullName>
    </recommendedName>
</protein>
<dbReference type="SUPFAM" id="SSF49493">
    <property type="entry name" value="HSP40/DnaJ peptide-binding domain"/>
    <property type="match status" value="2"/>
</dbReference>
<comment type="cofactor">
    <cofactor evidence="9">
        <name>Zn(2+)</name>
        <dbReference type="ChEBI" id="CHEBI:29105"/>
    </cofactor>
    <text evidence="9">Binds 2 Zn(2+) ions per monomer.</text>
</comment>
<feature type="binding site" evidence="9">
    <location>
        <position position="156"/>
    </location>
    <ligand>
        <name>Zn(2+)</name>
        <dbReference type="ChEBI" id="CHEBI:29105"/>
        <label>1</label>
    </ligand>
</feature>
<feature type="binding site" evidence="9">
    <location>
        <position position="153"/>
    </location>
    <ligand>
        <name>Zn(2+)</name>
        <dbReference type="ChEBI" id="CHEBI:29105"/>
        <label>1</label>
    </ligand>
</feature>
<accession>A0AA51BLG5</accession>
<evidence type="ECO:0000256" key="7">
    <source>
        <dbReference type="ARBA" id="ARBA00023016"/>
    </source>
</evidence>
<name>A0AA51BLG5_9BACT</name>
<keyword evidence="6 9" id="KW-0862">Zinc</keyword>
<dbReference type="Pfam" id="PF00684">
    <property type="entry name" value="DnaJ_CXXCXGXG"/>
    <property type="match status" value="1"/>
</dbReference>
<dbReference type="PANTHER" id="PTHR43096">
    <property type="entry name" value="DNAJ HOMOLOG 1, MITOCHONDRIAL-RELATED"/>
    <property type="match status" value="1"/>
</dbReference>
<dbReference type="CDD" id="cd10747">
    <property type="entry name" value="DnaJ_C"/>
    <property type="match status" value="1"/>
</dbReference>
<keyword evidence="1 9" id="KW-0963">Cytoplasm</keyword>
<dbReference type="PANTHER" id="PTHR43096:SF48">
    <property type="entry name" value="CHAPERONE PROTEIN DNAJ"/>
    <property type="match status" value="1"/>
</dbReference>
<keyword evidence="5 9" id="KW-0863">Zinc-finger</keyword>
<dbReference type="CDD" id="cd06257">
    <property type="entry name" value="DnaJ"/>
    <property type="match status" value="1"/>
</dbReference>
<feature type="binding site" evidence="9">
    <location>
        <position position="206"/>
    </location>
    <ligand>
        <name>Zn(2+)</name>
        <dbReference type="ChEBI" id="CHEBI:29105"/>
        <label>1</label>
    </ligand>
</feature>
<evidence type="ECO:0000259" key="12">
    <source>
        <dbReference type="PROSITE" id="PS51188"/>
    </source>
</evidence>
<dbReference type="Gene3D" id="2.10.230.10">
    <property type="entry name" value="Heat shock protein DnaJ, cysteine-rich domain"/>
    <property type="match status" value="1"/>
</dbReference>
<keyword evidence="7 9" id="KW-0346">Stress response</keyword>
<comment type="subunit">
    <text evidence="9">Homodimer.</text>
</comment>
<dbReference type="GO" id="GO:0031072">
    <property type="term" value="F:heat shock protein binding"/>
    <property type="evidence" value="ECO:0007669"/>
    <property type="project" value="InterPro"/>
</dbReference>
<dbReference type="AlphaFoldDB" id="A0AA51BLG5"/>
<evidence type="ECO:0000256" key="3">
    <source>
        <dbReference type="ARBA" id="ARBA00022723"/>
    </source>
</evidence>
<evidence type="ECO:0000256" key="1">
    <source>
        <dbReference type="ARBA" id="ARBA00022490"/>
    </source>
</evidence>
<dbReference type="GO" id="GO:0009408">
    <property type="term" value="P:response to heat"/>
    <property type="evidence" value="ECO:0007669"/>
    <property type="project" value="InterPro"/>
</dbReference>
<dbReference type="Gene3D" id="2.60.260.20">
    <property type="entry name" value="Urease metallochaperone UreE, N-terminal domain"/>
    <property type="match status" value="2"/>
</dbReference>
<evidence type="ECO:0000256" key="2">
    <source>
        <dbReference type="ARBA" id="ARBA00022705"/>
    </source>
</evidence>
<dbReference type="GO" id="GO:0008270">
    <property type="term" value="F:zinc ion binding"/>
    <property type="evidence" value="ECO:0007669"/>
    <property type="project" value="UniProtKB-UniRule"/>
</dbReference>
<comment type="caution">
    <text evidence="9">Lacks conserved residue(s) required for the propagation of feature annotation.</text>
</comment>
<evidence type="ECO:0000256" key="4">
    <source>
        <dbReference type="ARBA" id="ARBA00022737"/>
    </source>
</evidence>
<dbReference type="GO" id="GO:0005737">
    <property type="term" value="C:cytoplasm"/>
    <property type="evidence" value="ECO:0007669"/>
    <property type="project" value="UniProtKB-SubCell"/>
</dbReference>
<sequence length="357" mass="39908">MKSQQEDYYSLLGVHKEAPSDEIKKAYRKLAVKYHPDKNPGNSEAEERFKEIAEAYKILSDPSKRDQYDRYGHDFFEQNNHPQYDNFTAGDPFDVFKEVFGGNTVFENFFSGESSNKAKGKRGSDLRYNLSVTLEEAATGVEKEIKYKKAFKCVYCKGFGYETTTDDSKCSVCEGSGNVNVNKGFFNIQQECYRCLGSGYNDTKTCTKCEGQCKEVKAVFIKVYVPKGVETGSKLRLKGRGDDGSDKGSVGDLYIFINVKEHPFFERNSECLSCVLPIKYDLAVLGGVLEVPTLLKGNALLKIPKGTQSGTVFKLKNYGINVVNSDIVGHQLVKIEIEVPLNLSPDQISKLKAYSNS</sequence>
<feature type="domain" description="J" evidence="11">
    <location>
        <begin position="7"/>
        <end position="72"/>
    </location>
</feature>
<dbReference type="GO" id="GO:0051082">
    <property type="term" value="F:unfolded protein binding"/>
    <property type="evidence" value="ECO:0007669"/>
    <property type="project" value="UniProtKB-UniRule"/>
</dbReference>
<evidence type="ECO:0000256" key="10">
    <source>
        <dbReference type="PROSITE-ProRule" id="PRU00546"/>
    </source>
</evidence>
<dbReference type="Proteomes" id="UP001238843">
    <property type="component" value="Chromosome"/>
</dbReference>
<dbReference type="Pfam" id="PF00226">
    <property type="entry name" value="DnaJ"/>
    <property type="match status" value="1"/>
</dbReference>
<keyword evidence="4 9" id="KW-0677">Repeat</keyword>
<dbReference type="HAMAP" id="MF_01152">
    <property type="entry name" value="DnaJ"/>
    <property type="match status" value="1"/>
</dbReference>
<dbReference type="NCBIfam" id="NF008035">
    <property type="entry name" value="PRK10767.1"/>
    <property type="match status" value="1"/>
</dbReference>
<comment type="function">
    <text evidence="9">Participates actively in the response to hyperosmotic and heat shock by preventing the aggregation of stress-denatured proteins and by disaggregating proteins, also in an autonomous, DnaK-independent fashion. Unfolded proteins bind initially to DnaJ; upon interaction with the DnaJ-bound protein, DnaK hydrolyzes its bound ATP, resulting in the formation of a stable complex. GrpE releases ADP from DnaK; ATP binding to DnaK triggers the release of the substrate protein, thus completing the reaction cycle. Several rounds of ATP-dependent interactions between DnaJ, DnaK and GrpE are required for fully efficient folding. Also involved, together with DnaK and GrpE, in the DNA replication of plasmids through activation of initiation proteins.</text>
</comment>
<comment type="domain">
    <text evidence="9">The J domain is necessary and sufficient to stimulate DnaK ATPase activity. Zinc center 1 plays an important role in the autonomous, DnaK-independent chaperone activity of DnaJ. Zinc center 2 is essential for interaction with DnaK and for DnaJ activity.</text>
</comment>
<reference evidence="13" key="2">
    <citation type="submission" date="2023-06" db="EMBL/GenBank/DDBJ databases">
        <authorList>
            <person name="Williams T.J."/>
            <person name="Allen M.A."/>
            <person name="Ivanova N."/>
            <person name="Huntemann M."/>
            <person name="Haque S."/>
            <person name="Hancock A.M."/>
            <person name="Brazendale S."/>
            <person name="Cavicchioli R."/>
        </authorList>
    </citation>
    <scope>NUCLEOTIDE SEQUENCE</scope>
    <source>
        <strain evidence="13">MAG_Ga0307966_1000010</strain>
    </source>
</reference>
<evidence type="ECO:0000256" key="5">
    <source>
        <dbReference type="ARBA" id="ARBA00022771"/>
    </source>
</evidence>
<dbReference type="SUPFAM" id="SSF57938">
    <property type="entry name" value="DnaJ/Hsp40 cysteine-rich domain"/>
    <property type="match status" value="1"/>
</dbReference>
<dbReference type="PRINTS" id="PR00625">
    <property type="entry name" value="JDOMAIN"/>
</dbReference>
<dbReference type="CDD" id="cd10719">
    <property type="entry name" value="DnaJ_zf"/>
    <property type="match status" value="1"/>
</dbReference>
<dbReference type="EMBL" id="CP128385">
    <property type="protein sequence ID" value="WMI30499.1"/>
    <property type="molecule type" value="Genomic_DNA"/>
</dbReference>
<dbReference type="InterPro" id="IPR001305">
    <property type="entry name" value="HSP_DnaJ_Cys-rich_dom"/>
</dbReference>
<comment type="similarity">
    <text evidence="9">Belongs to the DnaJ family.</text>
</comment>
<organism evidence="13">
    <name type="scientific">Candidatus Organicella extenuata</name>
    <dbReference type="NCBI Taxonomy" id="2841811"/>
    <lineage>
        <taxon>Bacteria</taxon>
        <taxon>Pseudomonadati</taxon>
        <taxon>Verrucomicrobiota</taxon>
        <taxon>Candidatus Organicella</taxon>
    </lineage>
</organism>
<feature type="binding site" evidence="9">
    <location>
        <position position="192"/>
    </location>
    <ligand>
        <name>Zn(2+)</name>
        <dbReference type="ChEBI" id="CHEBI:29105"/>
        <label>2</label>
    </ligand>
</feature>
<dbReference type="SUPFAM" id="SSF46565">
    <property type="entry name" value="Chaperone J-domain"/>
    <property type="match status" value="1"/>
</dbReference>
<dbReference type="InterPro" id="IPR008971">
    <property type="entry name" value="HSP40/DnaJ_pept-bd"/>
</dbReference>
<dbReference type="InterPro" id="IPR012724">
    <property type="entry name" value="DnaJ"/>
</dbReference>
<dbReference type="SMART" id="SM00271">
    <property type="entry name" value="DnaJ"/>
    <property type="match status" value="1"/>
</dbReference>
<dbReference type="GO" id="GO:0042026">
    <property type="term" value="P:protein refolding"/>
    <property type="evidence" value="ECO:0007669"/>
    <property type="project" value="TreeGrafter"/>
</dbReference>
<keyword evidence="3 9" id="KW-0479">Metal-binding</keyword>